<dbReference type="RefSeq" id="XP_040765967.1">
    <property type="nucleotide sequence ID" value="XM_040914792.1"/>
</dbReference>
<evidence type="ECO:0000313" key="1">
    <source>
        <dbReference type="EMBL" id="KZT08227.1"/>
    </source>
</evidence>
<keyword evidence="2" id="KW-1185">Reference proteome</keyword>
<dbReference type="Proteomes" id="UP000076871">
    <property type="component" value="Unassembled WGS sequence"/>
</dbReference>
<protein>
    <submittedName>
        <fullName evidence="1">Uncharacterized protein</fullName>
    </submittedName>
</protein>
<gene>
    <name evidence="1" type="ORF">LAESUDRAFT_81662</name>
</gene>
<dbReference type="InParanoid" id="A0A165F2C7"/>
<name>A0A165F2C7_9APHY</name>
<organism evidence="1 2">
    <name type="scientific">Laetiporus sulphureus 93-53</name>
    <dbReference type="NCBI Taxonomy" id="1314785"/>
    <lineage>
        <taxon>Eukaryota</taxon>
        <taxon>Fungi</taxon>
        <taxon>Dikarya</taxon>
        <taxon>Basidiomycota</taxon>
        <taxon>Agaricomycotina</taxon>
        <taxon>Agaricomycetes</taxon>
        <taxon>Polyporales</taxon>
        <taxon>Laetiporus</taxon>
    </lineage>
</organism>
<sequence length="253" mass="28785">MKETRVSNVPHRHERHPSRYSQLIPLSPFSIQELLYWLRNQQFGEDVDIYIEARSTLFSDRNVLTLCLQPPVLRILAGGGFLRRGLVRRSGHPYIRTLSGVRDRDSKAYLNVFLLFETCDFRCITISYALNMHLTDACDADISHQHITGDIARREANNVPPSCFENRLYEFENPGVIAHGSVFDPFRVVFPRVSDIAVAQPAAVSCYLIHHFLPCPHVRVCRPVEPLFGLTTSSRGTSVMPKIPGMSAWTLHE</sequence>
<proteinExistence type="predicted"/>
<evidence type="ECO:0000313" key="2">
    <source>
        <dbReference type="Proteomes" id="UP000076871"/>
    </source>
</evidence>
<dbReference type="AlphaFoldDB" id="A0A165F2C7"/>
<reference evidence="1 2" key="1">
    <citation type="journal article" date="2016" name="Mol. Biol. Evol.">
        <title>Comparative Genomics of Early-Diverging Mushroom-Forming Fungi Provides Insights into the Origins of Lignocellulose Decay Capabilities.</title>
        <authorList>
            <person name="Nagy L.G."/>
            <person name="Riley R."/>
            <person name="Tritt A."/>
            <person name="Adam C."/>
            <person name="Daum C."/>
            <person name="Floudas D."/>
            <person name="Sun H."/>
            <person name="Yadav J.S."/>
            <person name="Pangilinan J."/>
            <person name="Larsson K.H."/>
            <person name="Matsuura K."/>
            <person name="Barry K."/>
            <person name="Labutti K."/>
            <person name="Kuo R."/>
            <person name="Ohm R.A."/>
            <person name="Bhattacharya S.S."/>
            <person name="Shirouzu T."/>
            <person name="Yoshinaga Y."/>
            <person name="Martin F.M."/>
            <person name="Grigoriev I.V."/>
            <person name="Hibbett D.S."/>
        </authorList>
    </citation>
    <scope>NUCLEOTIDE SEQUENCE [LARGE SCALE GENOMIC DNA]</scope>
    <source>
        <strain evidence="1 2">93-53</strain>
    </source>
</reference>
<dbReference type="GeneID" id="63831819"/>
<accession>A0A165F2C7</accession>
<dbReference type="EMBL" id="KV427616">
    <property type="protein sequence ID" value="KZT08227.1"/>
    <property type="molecule type" value="Genomic_DNA"/>
</dbReference>